<proteinExistence type="predicted"/>
<evidence type="ECO:0000313" key="8">
    <source>
        <dbReference type="Proteomes" id="UP000631312"/>
    </source>
</evidence>
<gene>
    <name evidence="5" type="ORF">Alo02nite_06780</name>
    <name evidence="6" type="ORF">BJ964_007409</name>
</gene>
<feature type="signal peptide" evidence="3">
    <location>
        <begin position="1"/>
        <end position="22"/>
    </location>
</feature>
<comment type="caution">
    <text evidence="6">The sequence shown here is derived from an EMBL/GenBank/DDBJ whole genome shotgun (WGS) entry which is preliminary data.</text>
</comment>
<evidence type="ECO:0000313" key="6">
    <source>
        <dbReference type="EMBL" id="MBB4753248.1"/>
    </source>
</evidence>
<reference evidence="6 7" key="1">
    <citation type="submission" date="2020-08" db="EMBL/GenBank/DDBJ databases">
        <title>Sequencing the genomes of 1000 actinobacteria strains.</title>
        <authorList>
            <person name="Klenk H.-P."/>
        </authorList>
    </citation>
    <scope>NUCLEOTIDE SEQUENCE [LARGE SCALE GENOMIC DNA]</scope>
    <source>
        <strain evidence="6 7">DSM 43150</strain>
    </source>
</reference>
<dbReference type="AlphaFoldDB" id="A0A7W7HMF7"/>
<dbReference type="Pfam" id="PF25390">
    <property type="entry name" value="WD40_RLD"/>
    <property type="match status" value="1"/>
</dbReference>
<dbReference type="EMBL" id="BOMP01000010">
    <property type="protein sequence ID" value="GIE37780.1"/>
    <property type="molecule type" value="Genomic_DNA"/>
</dbReference>
<dbReference type="EMBL" id="JACHNC010000001">
    <property type="protein sequence ID" value="MBB4753248.1"/>
    <property type="molecule type" value="Genomic_DNA"/>
</dbReference>
<evidence type="ECO:0000256" key="2">
    <source>
        <dbReference type="ARBA" id="ARBA00022737"/>
    </source>
</evidence>
<dbReference type="PRINTS" id="PR00633">
    <property type="entry name" value="RCCNDNSATION"/>
</dbReference>
<evidence type="ECO:0000313" key="7">
    <source>
        <dbReference type="Proteomes" id="UP000590511"/>
    </source>
</evidence>
<keyword evidence="3" id="KW-0732">Signal</keyword>
<dbReference type="RefSeq" id="WP_188124971.1">
    <property type="nucleotide sequence ID" value="NZ_BOMP01000010.1"/>
</dbReference>
<evidence type="ECO:0000259" key="4">
    <source>
        <dbReference type="Pfam" id="PF25390"/>
    </source>
</evidence>
<feature type="domain" description="RCC1-like" evidence="4">
    <location>
        <begin position="28"/>
        <end position="296"/>
    </location>
</feature>
<evidence type="ECO:0000313" key="5">
    <source>
        <dbReference type="EMBL" id="GIE37780.1"/>
    </source>
</evidence>
<keyword evidence="2" id="KW-0677">Repeat</keyword>
<dbReference type="GO" id="GO:0005085">
    <property type="term" value="F:guanyl-nucleotide exchange factor activity"/>
    <property type="evidence" value="ECO:0007669"/>
    <property type="project" value="TreeGrafter"/>
</dbReference>
<accession>A0A7W7HMF7</accession>
<feature type="chain" id="PRO_5038799673" evidence="3">
    <location>
        <begin position="23"/>
        <end position="394"/>
    </location>
</feature>
<dbReference type="SUPFAM" id="SSF50985">
    <property type="entry name" value="RCC1/BLIP-II"/>
    <property type="match status" value="1"/>
</dbReference>
<dbReference type="InterPro" id="IPR009091">
    <property type="entry name" value="RCC1/BLIP-II"/>
</dbReference>
<dbReference type="InterPro" id="IPR000408">
    <property type="entry name" value="Reg_chr_condens"/>
</dbReference>
<dbReference type="InterPro" id="IPR051553">
    <property type="entry name" value="Ran_GTPase-activating"/>
</dbReference>
<organism evidence="6 7">
    <name type="scientific">Actinoplanes lobatus</name>
    <dbReference type="NCBI Taxonomy" id="113568"/>
    <lineage>
        <taxon>Bacteria</taxon>
        <taxon>Bacillati</taxon>
        <taxon>Actinomycetota</taxon>
        <taxon>Actinomycetes</taxon>
        <taxon>Micromonosporales</taxon>
        <taxon>Micromonosporaceae</taxon>
        <taxon>Actinoplanes</taxon>
    </lineage>
</organism>
<dbReference type="GO" id="GO:0005737">
    <property type="term" value="C:cytoplasm"/>
    <property type="evidence" value="ECO:0007669"/>
    <property type="project" value="TreeGrafter"/>
</dbReference>
<dbReference type="InterPro" id="IPR058923">
    <property type="entry name" value="RCC1-like_dom"/>
</dbReference>
<keyword evidence="8" id="KW-1185">Reference proteome</keyword>
<protein>
    <submittedName>
        <fullName evidence="6">Alpha-tubulin suppressor-like RCC1 family protein</fullName>
    </submittedName>
</protein>
<keyword evidence="1" id="KW-0344">Guanine-nucleotide releasing factor</keyword>
<dbReference type="PROSITE" id="PS50012">
    <property type="entry name" value="RCC1_3"/>
    <property type="match status" value="6"/>
</dbReference>
<dbReference type="PANTHER" id="PTHR45982">
    <property type="entry name" value="REGULATOR OF CHROMOSOME CONDENSATION"/>
    <property type="match status" value="1"/>
</dbReference>
<dbReference type="Gene3D" id="2.130.10.30">
    <property type="entry name" value="Regulator of chromosome condensation 1/beta-lactamase-inhibitor protein II"/>
    <property type="match status" value="2"/>
</dbReference>
<name>A0A7W7HMF7_9ACTN</name>
<sequence>MLTTTMALIGTLMMLTVTAGSATGLRQGEPAVRLAAGNAHTCVVDGAGRAYCWGYNYEGQLGSSGTANRSRPIAVRTPAGVLFRQITAGDGHTCALARNSRAYCWGDGRLGQLGDGATADRRAPTAVKGPVFVQLTAGDDHTCGLSGDGRAYCWGNGEYGQLGDGALGRRSVPGVVPAPARFTQLSAGGVHTCGAAGDGRVYCWGNGVYGQLGDGGTVNRSRPVAVPAPAGVRLTWVAAGRYHTCALGSDAKTYCWGQGTSGELGDGGTVNRSRPVPVKSPAGVRFVRLAAGSGHTCGLGSDARTYCWGQGGSGELGYGGRANRAVPVAVKTPTGVVFTQLTAGESHTCGLVGGVRVYCWGEGLAGRLGDGTNAYRLVPTAVTTPESPAAASRP</sequence>
<evidence type="ECO:0000256" key="1">
    <source>
        <dbReference type="ARBA" id="ARBA00022658"/>
    </source>
</evidence>
<dbReference type="Pfam" id="PF00415">
    <property type="entry name" value="RCC1"/>
    <property type="match status" value="2"/>
</dbReference>
<reference evidence="5 8" key="2">
    <citation type="submission" date="2021-01" db="EMBL/GenBank/DDBJ databases">
        <title>Whole genome shotgun sequence of Actinoplanes lobatus NBRC 12513.</title>
        <authorList>
            <person name="Komaki H."/>
            <person name="Tamura T."/>
        </authorList>
    </citation>
    <scope>NUCLEOTIDE SEQUENCE [LARGE SCALE GENOMIC DNA]</scope>
    <source>
        <strain evidence="5 8">NBRC 12513</strain>
    </source>
</reference>
<evidence type="ECO:0000256" key="3">
    <source>
        <dbReference type="SAM" id="SignalP"/>
    </source>
</evidence>
<dbReference type="Proteomes" id="UP000631312">
    <property type="component" value="Unassembled WGS sequence"/>
</dbReference>
<dbReference type="Proteomes" id="UP000590511">
    <property type="component" value="Unassembled WGS sequence"/>
</dbReference>
<dbReference type="PANTHER" id="PTHR45982:SF1">
    <property type="entry name" value="REGULATOR OF CHROMOSOME CONDENSATION"/>
    <property type="match status" value="1"/>
</dbReference>